<dbReference type="PANTHER" id="PTHR22870">
    <property type="entry name" value="REGULATOR OF CHROMOSOME CONDENSATION"/>
    <property type="match status" value="1"/>
</dbReference>
<keyword evidence="1" id="KW-0677">Repeat</keyword>
<dbReference type="Proteomes" id="UP000236738">
    <property type="component" value="Unassembled WGS sequence"/>
</dbReference>
<dbReference type="InterPro" id="IPR051210">
    <property type="entry name" value="Ub_ligase/GEF_domain"/>
</dbReference>
<evidence type="ECO:0000313" key="2">
    <source>
        <dbReference type="EMBL" id="SEG32934.1"/>
    </source>
</evidence>
<dbReference type="AlphaFoldDB" id="A0A1H5ZA42"/>
<organism evidence="2 3">
    <name type="scientific">Halpernia humi</name>
    <dbReference type="NCBI Taxonomy" id="493375"/>
    <lineage>
        <taxon>Bacteria</taxon>
        <taxon>Pseudomonadati</taxon>
        <taxon>Bacteroidota</taxon>
        <taxon>Flavobacteriia</taxon>
        <taxon>Flavobacteriales</taxon>
        <taxon>Weeksellaceae</taxon>
        <taxon>Chryseobacterium group</taxon>
        <taxon>Halpernia</taxon>
    </lineage>
</organism>
<dbReference type="Gene3D" id="2.130.10.30">
    <property type="entry name" value="Regulator of chromosome condensation 1/beta-lactamase-inhibitor protein II"/>
    <property type="match status" value="2"/>
</dbReference>
<reference evidence="3" key="1">
    <citation type="submission" date="2016-10" db="EMBL/GenBank/DDBJ databases">
        <authorList>
            <person name="Varghese N."/>
            <person name="Submissions S."/>
        </authorList>
    </citation>
    <scope>NUCLEOTIDE SEQUENCE [LARGE SCALE GENOMIC DNA]</scope>
    <source>
        <strain evidence="3">DSM 21580</strain>
    </source>
</reference>
<evidence type="ECO:0000313" key="3">
    <source>
        <dbReference type="Proteomes" id="UP000236738"/>
    </source>
</evidence>
<sequence>MKKRTIIVILSLLSVLLYGQVGINTANPQGVLDIKNKAKKMGLVMPIVDSAQVTTTPANSTAVEATVVYDSLNQCIRYKSANEWSNCLLDKDQVKNEISVSVIGKEFWLSSPPSPSLSSYYKKPTTSGDYFSLFTYTGNSTYLYGAGNSWATGSNGTVNPANKRYNIKPSYVLAGSGSSFIVADGKLYVSGSNTYRQLGVAGTSCATCDVQGFKEAPMPFSYADEKVLSVANINGSATTALLTDKGNVYTTGYGLYGHNGNGTTANQTAFTKVTSLSNIVALFGNDQNNLVYGMFVAIDKDGKIFAWGRHYYNYIPGFSLTQVVSTPVDITSAFTPFLSSGEKIVKVSISYYQTIALTNTGKVIVAGENYRIGYGTGIVNTLTAVTPFTLNAGEYVVDMEADSGGGIIATNKRIFVAGLNPFGRFGTGDASTKYSWTPVSIPDLDPSWNIEYIDLATNRTFITMAPTLSDGGGRILGSGSNIYGTLGSNNSLYQFKLMKF</sequence>
<name>A0A1H5ZA42_9FLAO</name>
<dbReference type="SUPFAM" id="SSF50985">
    <property type="entry name" value="RCC1/BLIP-II"/>
    <property type="match status" value="1"/>
</dbReference>
<gene>
    <name evidence="2" type="ORF">SAMN05421847_2052</name>
</gene>
<evidence type="ECO:0000256" key="1">
    <source>
        <dbReference type="ARBA" id="ARBA00022737"/>
    </source>
</evidence>
<accession>A0A1H5ZA42</accession>
<dbReference type="EMBL" id="FNUS01000004">
    <property type="protein sequence ID" value="SEG32934.1"/>
    <property type="molecule type" value="Genomic_DNA"/>
</dbReference>
<protein>
    <submittedName>
        <fullName evidence="2">Uncharacterized protein</fullName>
    </submittedName>
</protein>
<dbReference type="PANTHER" id="PTHR22870:SF408">
    <property type="entry name" value="OS09G0560450 PROTEIN"/>
    <property type="match status" value="1"/>
</dbReference>
<keyword evidence="3" id="KW-1185">Reference proteome</keyword>
<proteinExistence type="predicted"/>
<dbReference type="InterPro" id="IPR009091">
    <property type="entry name" value="RCC1/BLIP-II"/>
</dbReference>